<dbReference type="PANTHER" id="PTHR12053">
    <property type="entry name" value="PROTEASE FAMILY M28 PLASMA GLUTAMATE CARBOXYPEPTIDASE-RELATED"/>
    <property type="match status" value="1"/>
</dbReference>
<comment type="subcellular location">
    <subcellularLocation>
        <location evidence="1">Endoplasmic reticulum</location>
    </subcellularLocation>
    <subcellularLocation>
        <location evidence="3">Golgi apparatus</location>
    </subcellularLocation>
    <subcellularLocation>
        <location evidence="2">Lysosome</location>
    </subcellularLocation>
    <subcellularLocation>
        <location evidence="4">Secreted</location>
    </subcellularLocation>
</comment>
<keyword evidence="9" id="KW-0479">Metal-binding</keyword>
<keyword evidence="11" id="KW-0378">Hydrolase</keyword>
<dbReference type="AlphaFoldDB" id="D8RLN0"/>
<dbReference type="Gene3D" id="3.50.30.30">
    <property type="match status" value="1"/>
</dbReference>
<reference evidence="23 24" key="1">
    <citation type="journal article" date="2011" name="Science">
        <title>The Selaginella genome identifies genetic changes associated with the evolution of vascular plants.</title>
        <authorList>
            <person name="Banks J.A."/>
            <person name="Nishiyama T."/>
            <person name="Hasebe M."/>
            <person name="Bowman J.L."/>
            <person name="Gribskov M."/>
            <person name="dePamphilis C."/>
            <person name="Albert V.A."/>
            <person name="Aono N."/>
            <person name="Aoyama T."/>
            <person name="Ambrose B.A."/>
            <person name="Ashton N.W."/>
            <person name="Axtell M.J."/>
            <person name="Barker E."/>
            <person name="Barker M.S."/>
            <person name="Bennetzen J.L."/>
            <person name="Bonawitz N.D."/>
            <person name="Chapple C."/>
            <person name="Cheng C."/>
            <person name="Correa L.G."/>
            <person name="Dacre M."/>
            <person name="DeBarry J."/>
            <person name="Dreyer I."/>
            <person name="Elias M."/>
            <person name="Engstrom E.M."/>
            <person name="Estelle M."/>
            <person name="Feng L."/>
            <person name="Finet C."/>
            <person name="Floyd S.K."/>
            <person name="Frommer W.B."/>
            <person name="Fujita T."/>
            <person name="Gramzow L."/>
            <person name="Gutensohn M."/>
            <person name="Harholt J."/>
            <person name="Hattori M."/>
            <person name="Heyl A."/>
            <person name="Hirai T."/>
            <person name="Hiwatashi Y."/>
            <person name="Ishikawa M."/>
            <person name="Iwata M."/>
            <person name="Karol K.G."/>
            <person name="Koehler B."/>
            <person name="Kolukisaoglu U."/>
            <person name="Kubo M."/>
            <person name="Kurata T."/>
            <person name="Lalonde S."/>
            <person name="Li K."/>
            <person name="Li Y."/>
            <person name="Litt A."/>
            <person name="Lyons E."/>
            <person name="Manning G."/>
            <person name="Maruyama T."/>
            <person name="Michael T.P."/>
            <person name="Mikami K."/>
            <person name="Miyazaki S."/>
            <person name="Morinaga S."/>
            <person name="Murata T."/>
            <person name="Mueller-Roeber B."/>
            <person name="Nelson D.R."/>
            <person name="Obara M."/>
            <person name="Oguri Y."/>
            <person name="Olmstead R.G."/>
            <person name="Onodera N."/>
            <person name="Petersen B.L."/>
            <person name="Pils B."/>
            <person name="Prigge M."/>
            <person name="Rensing S.A."/>
            <person name="Riano-Pachon D.M."/>
            <person name="Roberts A.W."/>
            <person name="Sato Y."/>
            <person name="Scheller H.V."/>
            <person name="Schulz B."/>
            <person name="Schulz C."/>
            <person name="Shakirov E.V."/>
            <person name="Shibagaki N."/>
            <person name="Shinohara N."/>
            <person name="Shippen D.E."/>
            <person name="Soerensen I."/>
            <person name="Sotooka R."/>
            <person name="Sugimoto N."/>
            <person name="Sugita M."/>
            <person name="Sumikawa N."/>
            <person name="Tanurdzic M."/>
            <person name="Theissen G."/>
            <person name="Ulvskov P."/>
            <person name="Wakazuki S."/>
            <person name="Weng J.K."/>
            <person name="Willats W.W."/>
            <person name="Wipf D."/>
            <person name="Wolf P.G."/>
            <person name="Yang L."/>
            <person name="Zimmer A.D."/>
            <person name="Zhu Q."/>
            <person name="Mitros T."/>
            <person name="Hellsten U."/>
            <person name="Loque D."/>
            <person name="Otillar R."/>
            <person name="Salamov A."/>
            <person name="Schmutz J."/>
            <person name="Shapiro H."/>
            <person name="Lindquist E."/>
            <person name="Lucas S."/>
            <person name="Rokhsar D."/>
            <person name="Grigoriev I.V."/>
        </authorList>
    </citation>
    <scope>NUCLEOTIDE SEQUENCE [LARGE SCALE GENOMIC DNA]</scope>
</reference>
<protein>
    <recommendedName>
        <fullName evidence="5">Carboxypeptidase Q</fullName>
    </recommendedName>
    <alternativeName>
        <fullName evidence="20">Plasma glutamate carboxypeptidase</fullName>
    </alternativeName>
</protein>
<gene>
    <name evidence="23" type="ORF">SELMODRAFT_412492</name>
</gene>
<dbReference type="OrthoDB" id="10013407at2759"/>
<organism evidence="24">
    <name type="scientific">Selaginella moellendorffii</name>
    <name type="common">Spikemoss</name>
    <dbReference type="NCBI Taxonomy" id="88036"/>
    <lineage>
        <taxon>Eukaryota</taxon>
        <taxon>Viridiplantae</taxon>
        <taxon>Streptophyta</taxon>
        <taxon>Embryophyta</taxon>
        <taxon>Tracheophyta</taxon>
        <taxon>Lycopodiopsida</taxon>
        <taxon>Selaginellales</taxon>
        <taxon>Selaginellaceae</taxon>
        <taxon>Selaginella</taxon>
    </lineage>
</organism>
<dbReference type="EMBL" id="GL377583">
    <property type="protein sequence ID" value="EFJ26949.1"/>
    <property type="molecule type" value="Genomic_DNA"/>
</dbReference>
<dbReference type="SUPFAM" id="SSF53187">
    <property type="entry name" value="Zn-dependent exopeptidases"/>
    <property type="match status" value="1"/>
</dbReference>
<feature type="chain" id="PRO_5003121915" description="Carboxypeptidase Q" evidence="21">
    <location>
        <begin position="17"/>
        <end position="483"/>
    </location>
</feature>
<dbReference type="GO" id="GO:0070573">
    <property type="term" value="F:metallodipeptidase activity"/>
    <property type="evidence" value="ECO:0000318"/>
    <property type="project" value="GO_Central"/>
</dbReference>
<dbReference type="Pfam" id="PF04389">
    <property type="entry name" value="Peptidase_M28"/>
    <property type="match status" value="1"/>
</dbReference>
<dbReference type="PANTHER" id="PTHR12053:SF3">
    <property type="entry name" value="CARBOXYPEPTIDASE Q"/>
    <property type="match status" value="1"/>
</dbReference>
<evidence type="ECO:0000256" key="10">
    <source>
        <dbReference type="ARBA" id="ARBA00022729"/>
    </source>
</evidence>
<sequence>MALWLLVAILVLVTHTQVLPRRPEATPLLPPQAKDDADAIIDAAFSSDIVYERIAYMTDTFGPRFSGSDALEKALDWTREEMEKDGLSVVEEHVMVPSWVRGREFARLLSPRVKELHMVGLGMSVGTPGKKSLVAKAIVVSSFQELDQRASDVQGKIVVYNVNFDQGYSNTVKYRTLGATRAENYGAVAALVHSMTPYGLQTPHTGATRTTGIPSAAISVEDSRMLARMQARGQEIVIEFYMEAHMLTDKPSRNLIVEIKGAEKPDEVVVFGGHMDSWDIADGAMDDAGGAFVSWEVVRLIHQLKLRPRRTLRAVLFVNEENGAKGAEQYYLNHKHESKLTSIAIESDEGTFTPLGISFQGSAAARSILEQIGKAFLAGIGSGNVSGQSIGTDISPMCDAGVPCGSLVTLDPRVGSLSNNPCKTFSNPPYPDVNFGTSGYFWYHHTQSDTVDKLSPRQLQHCAATLAVWTYSIANLDFLLPRS</sequence>
<evidence type="ECO:0000256" key="6">
    <source>
        <dbReference type="ARBA" id="ARBA00022525"/>
    </source>
</evidence>
<evidence type="ECO:0000313" key="24">
    <source>
        <dbReference type="Proteomes" id="UP000001514"/>
    </source>
</evidence>
<keyword evidence="8" id="KW-0645">Protease</keyword>
<feature type="signal peptide" evidence="21">
    <location>
        <begin position="1"/>
        <end position="16"/>
    </location>
</feature>
<evidence type="ECO:0000256" key="14">
    <source>
        <dbReference type="ARBA" id="ARBA00023034"/>
    </source>
</evidence>
<evidence type="ECO:0000256" key="7">
    <source>
        <dbReference type="ARBA" id="ARBA00022645"/>
    </source>
</evidence>
<keyword evidence="17" id="KW-0325">Glycoprotein</keyword>
<dbReference type="eggNOG" id="KOG2195">
    <property type="taxonomic scope" value="Eukaryota"/>
</dbReference>
<dbReference type="InterPro" id="IPR007484">
    <property type="entry name" value="Peptidase_M28"/>
</dbReference>
<evidence type="ECO:0000256" key="9">
    <source>
        <dbReference type="ARBA" id="ARBA00022723"/>
    </source>
</evidence>
<evidence type="ECO:0000256" key="18">
    <source>
        <dbReference type="ARBA" id="ARBA00023228"/>
    </source>
</evidence>
<evidence type="ECO:0000313" key="23">
    <source>
        <dbReference type="EMBL" id="EFJ26949.1"/>
    </source>
</evidence>
<dbReference type="KEGG" id="smo:SELMODRAFT_412492"/>
<evidence type="ECO:0000256" key="13">
    <source>
        <dbReference type="ARBA" id="ARBA00022833"/>
    </source>
</evidence>
<evidence type="ECO:0000256" key="19">
    <source>
        <dbReference type="ARBA" id="ARBA00025833"/>
    </source>
</evidence>
<keyword evidence="10 21" id="KW-0732">Signal</keyword>
<keyword evidence="7" id="KW-0121">Carboxypeptidase</keyword>
<evidence type="ECO:0000256" key="17">
    <source>
        <dbReference type="ARBA" id="ARBA00023180"/>
    </source>
</evidence>
<dbReference type="GO" id="GO:0005764">
    <property type="term" value="C:lysosome"/>
    <property type="evidence" value="ECO:0007669"/>
    <property type="project" value="UniProtKB-SubCell"/>
</dbReference>
<dbReference type="GO" id="GO:0006508">
    <property type="term" value="P:proteolysis"/>
    <property type="evidence" value="ECO:0000318"/>
    <property type="project" value="GO_Central"/>
</dbReference>
<evidence type="ECO:0000256" key="3">
    <source>
        <dbReference type="ARBA" id="ARBA00004555"/>
    </source>
</evidence>
<evidence type="ECO:0000256" key="4">
    <source>
        <dbReference type="ARBA" id="ARBA00004613"/>
    </source>
</evidence>
<dbReference type="Gene3D" id="3.40.630.10">
    <property type="entry name" value="Zn peptidases"/>
    <property type="match status" value="1"/>
</dbReference>
<name>D8RLN0_SELML</name>
<evidence type="ECO:0000256" key="11">
    <source>
        <dbReference type="ARBA" id="ARBA00022801"/>
    </source>
</evidence>
<dbReference type="Gramene" id="EFJ26949">
    <property type="protein sequence ID" value="EFJ26949"/>
    <property type="gene ID" value="SELMODRAFT_412492"/>
</dbReference>
<evidence type="ECO:0000256" key="20">
    <source>
        <dbReference type="ARBA" id="ARBA00033328"/>
    </source>
</evidence>
<comment type="subunit">
    <text evidence="19">Homodimer. The monomeric form is inactive while the homodimer is active.</text>
</comment>
<keyword evidence="24" id="KW-1185">Reference proteome</keyword>
<evidence type="ECO:0000256" key="8">
    <source>
        <dbReference type="ARBA" id="ARBA00022670"/>
    </source>
</evidence>
<evidence type="ECO:0000256" key="15">
    <source>
        <dbReference type="ARBA" id="ARBA00023049"/>
    </source>
</evidence>
<evidence type="ECO:0000256" key="2">
    <source>
        <dbReference type="ARBA" id="ARBA00004371"/>
    </source>
</evidence>
<keyword evidence="12" id="KW-0256">Endoplasmic reticulum</keyword>
<keyword evidence="14" id="KW-0333">Golgi apparatus</keyword>
<evidence type="ECO:0000256" key="16">
    <source>
        <dbReference type="ARBA" id="ARBA00023145"/>
    </source>
</evidence>
<dbReference type="GO" id="GO:0046872">
    <property type="term" value="F:metal ion binding"/>
    <property type="evidence" value="ECO:0007669"/>
    <property type="project" value="UniProtKB-KW"/>
</dbReference>
<evidence type="ECO:0000256" key="12">
    <source>
        <dbReference type="ARBA" id="ARBA00022824"/>
    </source>
</evidence>
<keyword evidence="16" id="KW-0865">Zymogen</keyword>
<keyword evidence="18" id="KW-0458">Lysosome</keyword>
<dbReference type="GO" id="GO:0005783">
    <property type="term" value="C:endoplasmic reticulum"/>
    <property type="evidence" value="ECO:0007669"/>
    <property type="project" value="UniProtKB-SubCell"/>
</dbReference>
<evidence type="ECO:0000256" key="5">
    <source>
        <dbReference type="ARBA" id="ARBA00014116"/>
    </source>
</evidence>
<evidence type="ECO:0000256" key="21">
    <source>
        <dbReference type="SAM" id="SignalP"/>
    </source>
</evidence>
<proteinExistence type="predicted"/>
<dbReference type="GO" id="GO:0004180">
    <property type="term" value="F:carboxypeptidase activity"/>
    <property type="evidence" value="ECO:0007669"/>
    <property type="project" value="UniProtKB-KW"/>
</dbReference>
<dbReference type="InParanoid" id="D8RLN0"/>
<dbReference type="GO" id="GO:0005794">
    <property type="term" value="C:Golgi apparatus"/>
    <property type="evidence" value="ECO:0007669"/>
    <property type="project" value="UniProtKB-SubCell"/>
</dbReference>
<dbReference type="MEROPS" id="M28.014"/>
<dbReference type="OMA" id="IVFYNRP"/>
<keyword evidence="13" id="KW-0862">Zinc</keyword>
<accession>D8RLN0</accession>
<dbReference type="GO" id="GO:0005615">
    <property type="term" value="C:extracellular space"/>
    <property type="evidence" value="ECO:0000318"/>
    <property type="project" value="GO_Central"/>
</dbReference>
<feature type="domain" description="Peptidase M28" evidence="22">
    <location>
        <begin position="254"/>
        <end position="468"/>
    </location>
</feature>
<keyword evidence="15" id="KW-0482">Metalloprotease</keyword>
<dbReference type="InterPro" id="IPR039866">
    <property type="entry name" value="CPQ"/>
</dbReference>
<keyword evidence="6" id="KW-0964">Secreted</keyword>
<evidence type="ECO:0000259" key="22">
    <source>
        <dbReference type="Pfam" id="PF04389"/>
    </source>
</evidence>
<dbReference type="HOGENOM" id="CLU_033697_1_1_1"/>
<dbReference type="Proteomes" id="UP000001514">
    <property type="component" value="Unassembled WGS sequence"/>
</dbReference>
<dbReference type="GO" id="GO:0043171">
    <property type="term" value="P:peptide catabolic process"/>
    <property type="evidence" value="ECO:0000318"/>
    <property type="project" value="GO_Central"/>
</dbReference>
<evidence type="ECO:0000256" key="1">
    <source>
        <dbReference type="ARBA" id="ARBA00004240"/>
    </source>
</evidence>